<dbReference type="InterPro" id="IPR015797">
    <property type="entry name" value="NUDIX_hydrolase-like_dom_sf"/>
</dbReference>
<dbReference type="InterPro" id="IPR020084">
    <property type="entry name" value="NUDIX_hydrolase_CS"/>
</dbReference>
<dbReference type="AlphaFoldDB" id="A0A0P6XSJ9"/>
<dbReference type="SUPFAM" id="SSF55811">
    <property type="entry name" value="Nudix"/>
    <property type="match status" value="1"/>
</dbReference>
<organism evidence="5 6">
    <name type="scientific">Levilinea saccharolytica</name>
    <dbReference type="NCBI Taxonomy" id="229921"/>
    <lineage>
        <taxon>Bacteria</taxon>
        <taxon>Bacillati</taxon>
        <taxon>Chloroflexota</taxon>
        <taxon>Anaerolineae</taxon>
        <taxon>Anaerolineales</taxon>
        <taxon>Anaerolineaceae</taxon>
        <taxon>Levilinea</taxon>
    </lineage>
</organism>
<name>A0A0P6XSJ9_9CHLR</name>
<dbReference type="PROSITE" id="PS51462">
    <property type="entry name" value="NUDIX"/>
    <property type="match status" value="1"/>
</dbReference>
<dbReference type="GO" id="GO:0016787">
    <property type="term" value="F:hydrolase activity"/>
    <property type="evidence" value="ECO:0007669"/>
    <property type="project" value="UniProtKB-KW"/>
</dbReference>
<dbReference type="InterPro" id="IPR020476">
    <property type="entry name" value="Nudix_hydrolase"/>
</dbReference>
<dbReference type="Proteomes" id="UP000050501">
    <property type="component" value="Unassembled WGS sequence"/>
</dbReference>
<keyword evidence="2 3" id="KW-0378">Hydrolase</keyword>
<evidence type="ECO:0000313" key="6">
    <source>
        <dbReference type="Proteomes" id="UP000050501"/>
    </source>
</evidence>
<comment type="caution">
    <text evidence="5">The sequence shown here is derived from an EMBL/GenBank/DDBJ whole genome shotgun (WGS) entry which is preliminary data.</text>
</comment>
<feature type="domain" description="Nudix hydrolase" evidence="4">
    <location>
        <begin position="16"/>
        <end position="147"/>
    </location>
</feature>
<reference evidence="5 6" key="1">
    <citation type="submission" date="2015-07" db="EMBL/GenBank/DDBJ databases">
        <title>Genome sequence of Levilinea saccharolytica DSM 16555.</title>
        <authorList>
            <person name="Hemp J."/>
            <person name="Ward L.M."/>
            <person name="Pace L.A."/>
            <person name="Fischer W.W."/>
        </authorList>
    </citation>
    <scope>NUCLEOTIDE SEQUENCE [LARGE SCALE GENOMIC DNA]</scope>
    <source>
        <strain evidence="5 6">KIBI-1</strain>
    </source>
</reference>
<dbReference type="OrthoDB" id="9787476at2"/>
<dbReference type="RefSeq" id="WP_062417172.1">
    <property type="nucleotide sequence ID" value="NZ_DF967974.1"/>
</dbReference>
<evidence type="ECO:0000256" key="3">
    <source>
        <dbReference type="RuleBase" id="RU003476"/>
    </source>
</evidence>
<evidence type="ECO:0000256" key="1">
    <source>
        <dbReference type="ARBA" id="ARBA00001946"/>
    </source>
</evidence>
<comment type="cofactor">
    <cofactor evidence="1">
        <name>Mg(2+)</name>
        <dbReference type="ChEBI" id="CHEBI:18420"/>
    </cofactor>
</comment>
<dbReference type="EMBL" id="LGCM01000065">
    <property type="protein sequence ID" value="KPL75723.1"/>
    <property type="molecule type" value="Genomic_DNA"/>
</dbReference>
<dbReference type="PANTHER" id="PTHR43046">
    <property type="entry name" value="GDP-MANNOSE MANNOSYL HYDROLASE"/>
    <property type="match status" value="1"/>
</dbReference>
<dbReference type="PROSITE" id="PS00893">
    <property type="entry name" value="NUDIX_BOX"/>
    <property type="match status" value="1"/>
</dbReference>
<evidence type="ECO:0000256" key="2">
    <source>
        <dbReference type="ARBA" id="ARBA00022801"/>
    </source>
</evidence>
<dbReference type="PATRIC" id="fig|229921.5.peg.243"/>
<dbReference type="PRINTS" id="PR00502">
    <property type="entry name" value="NUDIXFAMILY"/>
</dbReference>
<gene>
    <name evidence="5" type="ORF">ADN01_18040</name>
</gene>
<keyword evidence="6" id="KW-1185">Reference proteome</keyword>
<sequence>MDYIRELRQVVGNRPLIMAGAALLVLNPEGQLLMMRRTDNQRWGIPGGAMELGESLEDTARRETQEEIGVWVPQAALFGVYSGPELYYQYPNGAEVYNVTAVYIARGVTADIRLNPEEHSEYQFFDLSNLPAEISPPVRPILRDLMQRQGPGSARG</sequence>
<proteinExistence type="inferred from homology"/>
<evidence type="ECO:0000313" key="5">
    <source>
        <dbReference type="EMBL" id="KPL75723.1"/>
    </source>
</evidence>
<dbReference type="Pfam" id="PF00293">
    <property type="entry name" value="NUDIX"/>
    <property type="match status" value="1"/>
</dbReference>
<dbReference type="PANTHER" id="PTHR43046:SF2">
    <property type="entry name" value="8-OXO-DGTP DIPHOSPHATASE-RELATED"/>
    <property type="match status" value="1"/>
</dbReference>
<dbReference type="STRING" id="229921.ADN01_18040"/>
<comment type="similarity">
    <text evidence="3">Belongs to the Nudix hydrolase family.</text>
</comment>
<dbReference type="InterPro" id="IPR000086">
    <property type="entry name" value="NUDIX_hydrolase_dom"/>
</dbReference>
<evidence type="ECO:0000259" key="4">
    <source>
        <dbReference type="PROSITE" id="PS51462"/>
    </source>
</evidence>
<accession>A0A0P6XSJ9</accession>
<protein>
    <recommendedName>
        <fullName evidence="4">Nudix hydrolase domain-containing protein</fullName>
    </recommendedName>
</protein>
<dbReference type="Gene3D" id="3.90.79.10">
    <property type="entry name" value="Nucleoside Triphosphate Pyrophosphohydrolase"/>
    <property type="match status" value="1"/>
</dbReference>
<dbReference type="CDD" id="cd04677">
    <property type="entry name" value="NUDIX_Hydrolase"/>
    <property type="match status" value="1"/>
</dbReference>